<dbReference type="CDD" id="cd16936">
    <property type="entry name" value="HATPase_RsbW-like"/>
    <property type="match status" value="1"/>
</dbReference>
<dbReference type="RefSeq" id="WP_282535671.1">
    <property type="nucleotide sequence ID" value="NZ_JASCIS010000012.1"/>
</dbReference>
<proteinExistence type="predicted"/>
<dbReference type="PANTHER" id="PTHR35526">
    <property type="entry name" value="ANTI-SIGMA-F FACTOR RSBW-RELATED"/>
    <property type="match status" value="1"/>
</dbReference>
<reference evidence="3 4" key="1">
    <citation type="submission" date="2023-05" db="EMBL/GenBank/DDBJ databases">
        <title>Draft genome sequence of Streptomyces sp. B-S-A12 isolated from a cave soil in Thailand.</title>
        <authorList>
            <person name="Chamroensaksri N."/>
            <person name="Muangham S."/>
        </authorList>
    </citation>
    <scope>NUCLEOTIDE SEQUENCE [LARGE SCALE GENOMIC DNA]</scope>
    <source>
        <strain evidence="3 4">B-S-A12</strain>
    </source>
</reference>
<accession>A0ABT6SW08</accession>
<keyword evidence="4" id="KW-1185">Reference proteome</keyword>
<dbReference type="SUPFAM" id="SSF55874">
    <property type="entry name" value="ATPase domain of HSP90 chaperone/DNA topoisomerase II/histidine kinase"/>
    <property type="match status" value="1"/>
</dbReference>
<evidence type="ECO:0000256" key="1">
    <source>
        <dbReference type="ARBA" id="ARBA00022527"/>
    </source>
</evidence>
<dbReference type="InterPro" id="IPR036890">
    <property type="entry name" value="HATPase_C_sf"/>
</dbReference>
<keyword evidence="1" id="KW-0808">Transferase</keyword>
<protein>
    <submittedName>
        <fullName evidence="3">ATP-binding protein</fullName>
    </submittedName>
</protein>
<dbReference type="InterPro" id="IPR003594">
    <property type="entry name" value="HATPase_dom"/>
</dbReference>
<evidence type="ECO:0000313" key="3">
    <source>
        <dbReference type="EMBL" id="MDI3419792.1"/>
    </source>
</evidence>
<organism evidence="3 4">
    <name type="scientific">Streptomyces luteolus</name>
    <dbReference type="NCBI Taxonomy" id="3043615"/>
    <lineage>
        <taxon>Bacteria</taxon>
        <taxon>Bacillati</taxon>
        <taxon>Actinomycetota</taxon>
        <taxon>Actinomycetes</taxon>
        <taxon>Kitasatosporales</taxon>
        <taxon>Streptomycetaceae</taxon>
        <taxon>Streptomyces</taxon>
    </lineage>
</organism>
<dbReference type="Gene3D" id="3.30.565.10">
    <property type="entry name" value="Histidine kinase-like ATPase, C-terminal domain"/>
    <property type="match status" value="1"/>
</dbReference>
<sequence>MESPSNARYDVATYPPQLKSVPIARRRVTRLVADWGHREFAADAALVTSELVTNALLHGCLKDRLFRLEVILTGTVLRIAVTDPKGERRPSLRADAGEDQFGRGLAIVQALAVRWDVEELTVGKTVWAELDLGVEL</sequence>
<dbReference type="Pfam" id="PF13581">
    <property type="entry name" value="HATPase_c_2"/>
    <property type="match status" value="1"/>
</dbReference>
<gene>
    <name evidence="3" type="ORF">QIT00_14685</name>
</gene>
<dbReference type="Proteomes" id="UP001237105">
    <property type="component" value="Unassembled WGS sequence"/>
</dbReference>
<keyword evidence="3" id="KW-0547">Nucleotide-binding</keyword>
<keyword evidence="3" id="KW-0067">ATP-binding</keyword>
<evidence type="ECO:0000313" key="4">
    <source>
        <dbReference type="Proteomes" id="UP001237105"/>
    </source>
</evidence>
<keyword evidence="1" id="KW-0418">Kinase</keyword>
<dbReference type="PANTHER" id="PTHR35526:SF3">
    <property type="entry name" value="ANTI-SIGMA-F FACTOR RSBW"/>
    <property type="match status" value="1"/>
</dbReference>
<name>A0ABT6SW08_9ACTN</name>
<dbReference type="InterPro" id="IPR050267">
    <property type="entry name" value="Anti-sigma-factor_SerPK"/>
</dbReference>
<dbReference type="GO" id="GO:0005524">
    <property type="term" value="F:ATP binding"/>
    <property type="evidence" value="ECO:0007669"/>
    <property type="project" value="UniProtKB-KW"/>
</dbReference>
<evidence type="ECO:0000259" key="2">
    <source>
        <dbReference type="Pfam" id="PF13581"/>
    </source>
</evidence>
<dbReference type="EMBL" id="JASCIS010000012">
    <property type="protein sequence ID" value="MDI3419792.1"/>
    <property type="molecule type" value="Genomic_DNA"/>
</dbReference>
<comment type="caution">
    <text evidence="3">The sequence shown here is derived from an EMBL/GenBank/DDBJ whole genome shotgun (WGS) entry which is preliminary data.</text>
</comment>
<feature type="domain" description="Histidine kinase/HSP90-like ATPase" evidence="2">
    <location>
        <begin position="15"/>
        <end position="128"/>
    </location>
</feature>
<keyword evidence="1" id="KW-0723">Serine/threonine-protein kinase</keyword>